<dbReference type="EMBL" id="JARGDL010000002">
    <property type="protein sequence ID" value="MDF1610826.1"/>
    <property type="molecule type" value="Genomic_DNA"/>
</dbReference>
<dbReference type="PROSITE" id="PS00629">
    <property type="entry name" value="IMP_1"/>
    <property type="match status" value="1"/>
</dbReference>
<comment type="pathway">
    <text evidence="3">Polyol metabolism; myo-inositol biosynthesis; myo-inositol from D-glucose 6-phosphate: step 2/2.</text>
</comment>
<dbReference type="PRINTS" id="PR00378">
    <property type="entry name" value="LIIMPHPHTASE"/>
</dbReference>
<evidence type="ECO:0000256" key="2">
    <source>
        <dbReference type="ARBA" id="ARBA00001946"/>
    </source>
</evidence>
<evidence type="ECO:0000256" key="1">
    <source>
        <dbReference type="ARBA" id="ARBA00001033"/>
    </source>
</evidence>
<dbReference type="PANTHER" id="PTHR20854:SF4">
    <property type="entry name" value="INOSITOL-1-MONOPHOSPHATASE-RELATED"/>
    <property type="match status" value="1"/>
</dbReference>
<dbReference type="SUPFAM" id="SSF56655">
    <property type="entry name" value="Carbohydrate phosphatase"/>
    <property type="match status" value="1"/>
</dbReference>
<dbReference type="CDD" id="cd01639">
    <property type="entry name" value="IMPase"/>
    <property type="match status" value="1"/>
</dbReference>
<proteinExistence type="inferred from homology"/>
<feature type="binding site" evidence="8">
    <location>
        <position position="81"/>
    </location>
    <ligand>
        <name>Mg(2+)</name>
        <dbReference type="ChEBI" id="CHEBI:18420"/>
        <label>1</label>
        <note>catalytic</note>
    </ligand>
</feature>
<dbReference type="PANTHER" id="PTHR20854">
    <property type="entry name" value="INOSITOL MONOPHOSPHATASE"/>
    <property type="match status" value="1"/>
</dbReference>
<organism evidence="10 11">
    <name type="scientific">Stygiobacter electus</name>
    <dbReference type="NCBI Taxonomy" id="3032292"/>
    <lineage>
        <taxon>Bacteria</taxon>
        <taxon>Pseudomonadati</taxon>
        <taxon>Ignavibacteriota</taxon>
        <taxon>Ignavibacteria</taxon>
        <taxon>Ignavibacteriales</taxon>
        <taxon>Melioribacteraceae</taxon>
        <taxon>Stygiobacter</taxon>
    </lineage>
</organism>
<dbReference type="GO" id="GO:0007165">
    <property type="term" value="P:signal transduction"/>
    <property type="evidence" value="ECO:0007669"/>
    <property type="project" value="TreeGrafter"/>
</dbReference>
<dbReference type="InterPro" id="IPR033942">
    <property type="entry name" value="IMPase"/>
</dbReference>
<evidence type="ECO:0000256" key="9">
    <source>
        <dbReference type="RuleBase" id="RU364068"/>
    </source>
</evidence>
<dbReference type="InterPro" id="IPR020552">
    <property type="entry name" value="Inositol_monoPase_Li-sen"/>
</dbReference>
<dbReference type="Pfam" id="PF00459">
    <property type="entry name" value="Inositol_P"/>
    <property type="match status" value="1"/>
</dbReference>
<name>A0AAE3NTZ6_9BACT</name>
<dbReference type="GO" id="GO:0046854">
    <property type="term" value="P:phosphatidylinositol phosphate biosynthetic process"/>
    <property type="evidence" value="ECO:0007669"/>
    <property type="project" value="InterPro"/>
</dbReference>
<dbReference type="InterPro" id="IPR020583">
    <property type="entry name" value="Inositol_monoP_metal-BS"/>
</dbReference>
<dbReference type="AlphaFoldDB" id="A0AAE3NTZ6"/>
<evidence type="ECO:0000256" key="6">
    <source>
        <dbReference type="ARBA" id="ARBA00022801"/>
    </source>
</evidence>
<dbReference type="EC" id="3.1.3.25" evidence="9"/>
<dbReference type="RefSeq" id="WP_321534593.1">
    <property type="nucleotide sequence ID" value="NZ_JARGDL010000002.1"/>
</dbReference>
<keyword evidence="7 8" id="KW-0460">Magnesium</keyword>
<dbReference type="Proteomes" id="UP001221302">
    <property type="component" value="Unassembled WGS sequence"/>
</dbReference>
<feature type="binding site" evidence="8">
    <location>
        <position position="207"/>
    </location>
    <ligand>
        <name>Mg(2+)</name>
        <dbReference type="ChEBI" id="CHEBI:18420"/>
        <label>1</label>
        <note>catalytic</note>
    </ligand>
</feature>
<evidence type="ECO:0000256" key="3">
    <source>
        <dbReference type="ARBA" id="ARBA00005152"/>
    </source>
</evidence>
<dbReference type="GO" id="GO:0008934">
    <property type="term" value="F:inositol monophosphate 1-phosphatase activity"/>
    <property type="evidence" value="ECO:0007669"/>
    <property type="project" value="InterPro"/>
</dbReference>
<comment type="catalytic activity">
    <reaction evidence="1 9">
        <text>a myo-inositol phosphate + H2O = myo-inositol + phosphate</text>
        <dbReference type="Rhea" id="RHEA:24056"/>
        <dbReference type="ChEBI" id="CHEBI:15377"/>
        <dbReference type="ChEBI" id="CHEBI:17268"/>
        <dbReference type="ChEBI" id="CHEBI:43474"/>
        <dbReference type="ChEBI" id="CHEBI:84139"/>
        <dbReference type="EC" id="3.1.3.25"/>
    </reaction>
</comment>
<keyword evidence="5 8" id="KW-0479">Metal-binding</keyword>
<keyword evidence="11" id="KW-1185">Reference proteome</keyword>
<comment type="similarity">
    <text evidence="4 9">Belongs to the inositol monophosphatase superfamily.</text>
</comment>
<accession>A0AAE3NTZ6</accession>
<dbReference type="InterPro" id="IPR000760">
    <property type="entry name" value="Inositol_monophosphatase-like"/>
</dbReference>
<protein>
    <recommendedName>
        <fullName evidence="9">Inositol-1-monophosphatase</fullName>
        <ecNumber evidence="9">3.1.3.25</ecNumber>
    </recommendedName>
</protein>
<gene>
    <name evidence="10" type="ORF">P0M35_01565</name>
</gene>
<dbReference type="FunFam" id="3.40.190.80:FF:000002">
    <property type="entry name" value="Inositol-1-monophosphatase"/>
    <property type="match status" value="1"/>
</dbReference>
<reference evidence="10" key="1">
    <citation type="submission" date="2023-03" db="EMBL/GenBank/DDBJ databases">
        <title>Stygiobacter electus gen. nov., sp. nov., facultatively anaerobic thermotolerant bacterium of the class Ignavibacteria from a well of Yessentuki mineral water deposit.</title>
        <authorList>
            <person name="Podosokorskaya O.A."/>
            <person name="Elcheninov A.G."/>
            <person name="Petrova N.F."/>
            <person name="Zavarzina D.G."/>
            <person name="Kublanov I.V."/>
            <person name="Merkel A.Y."/>
        </authorList>
    </citation>
    <scope>NUCLEOTIDE SEQUENCE</scope>
    <source>
        <strain evidence="10">09-Me</strain>
    </source>
</reference>
<evidence type="ECO:0000256" key="4">
    <source>
        <dbReference type="ARBA" id="ARBA00009759"/>
    </source>
</evidence>
<dbReference type="PRINTS" id="PR00377">
    <property type="entry name" value="IMPHPHTASES"/>
</dbReference>
<dbReference type="GO" id="GO:0006020">
    <property type="term" value="P:inositol metabolic process"/>
    <property type="evidence" value="ECO:0007669"/>
    <property type="project" value="TreeGrafter"/>
</dbReference>
<dbReference type="PROSITE" id="PS00630">
    <property type="entry name" value="IMP_2"/>
    <property type="match status" value="1"/>
</dbReference>
<feature type="binding site" evidence="8">
    <location>
        <position position="79"/>
    </location>
    <ligand>
        <name>Mg(2+)</name>
        <dbReference type="ChEBI" id="CHEBI:18420"/>
        <label>1</label>
        <note>catalytic</note>
    </ligand>
</feature>
<sequence>MIDKIITIAKEAGEILRNGFRQDFQIEYKTNSSNLVTEYDKKSEKLIIDFVNKEFPTHSILAEESGRQDNSNEYLWIIDPLDGTTNFAHGLPIFSVSIGVMKSREIIYGVVYDVMRDLIYSAEKRSGAFCNGKKIHVSSNDNLSKSVLVTGFPYNIAENPDKAFERFIAFLKEARAIRRLGSAAIDMCYVAEGVFDGFWEVALNPWDVAAGKLLIEEAGGFVTDFNGFPMNIFDKRLLASNGKIHQHMIKMMNKVEFFE</sequence>
<dbReference type="FunFam" id="3.30.540.10:FF:000003">
    <property type="entry name" value="Inositol-1-monophosphatase"/>
    <property type="match status" value="1"/>
</dbReference>
<feature type="binding site" evidence="8">
    <location>
        <position position="82"/>
    </location>
    <ligand>
        <name>Mg(2+)</name>
        <dbReference type="ChEBI" id="CHEBI:18420"/>
        <label>1</label>
        <note>catalytic</note>
    </ligand>
</feature>
<comment type="cofactor">
    <cofactor evidence="2 8 9">
        <name>Mg(2+)</name>
        <dbReference type="ChEBI" id="CHEBI:18420"/>
    </cofactor>
</comment>
<evidence type="ECO:0000256" key="5">
    <source>
        <dbReference type="ARBA" id="ARBA00022723"/>
    </source>
</evidence>
<evidence type="ECO:0000313" key="10">
    <source>
        <dbReference type="EMBL" id="MDF1610826.1"/>
    </source>
</evidence>
<evidence type="ECO:0000256" key="7">
    <source>
        <dbReference type="ARBA" id="ARBA00022842"/>
    </source>
</evidence>
<keyword evidence="6 9" id="KW-0378">Hydrolase</keyword>
<dbReference type="Gene3D" id="3.40.190.80">
    <property type="match status" value="1"/>
</dbReference>
<evidence type="ECO:0000256" key="8">
    <source>
        <dbReference type="PIRSR" id="PIRSR600760-2"/>
    </source>
</evidence>
<evidence type="ECO:0000313" key="11">
    <source>
        <dbReference type="Proteomes" id="UP001221302"/>
    </source>
</evidence>
<dbReference type="GO" id="GO:0046872">
    <property type="term" value="F:metal ion binding"/>
    <property type="evidence" value="ECO:0007669"/>
    <property type="project" value="UniProtKB-KW"/>
</dbReference>
<feature type="binding site" evidence="8">
    <location>
        <position position="63"/>
    </location>
    <ligand>
        <name>Mg(2+)</name>
        <dbReference type="ChEBI" id="CHEBI:18420"/>
        <label>1</label>
        <note>catalytic</note>
    </ligand>
</feature>
<dbReference type="InterPro" id="IPR020550">
    <property type="entry name" value="Inositol_monophosphatase_CS"/>
</dbReference>
<dbReference type="Gene3D" id="3.30.540.10">
    <property type="entry name" value="Fructose-1,6-Bisphosphatase, subunit A, domain 1"/>
    <property type="match status" value="1"/>
</dbReference>
<comment type="caution">
    <text evidence="10">The sequence shown here is derived from an EMBL/GenBank/DDBJ whole genome shotgun (WGS) entry which is preliminary data.</text>
</comment>